<evidence type="ECO:0000256" key="14">
    <source>
        <dbReference type="ARBA" id="ARBA00023242"/>
    </source>
</evidence>
<evidence type="ECO:0000259" key="20">
    <source>
        <dbReference type="SMART" id="SM01347"/>
    </source>
</evidence>
<dbReference type="Proteomes" id="UP000039324">
    <property type="component" value="Unassembled WGS sequence"/>
</dbReference>
<evidence type="ECO:0000256" key="12">
    <source>
        <dbReference type="ARBA" id="ARBA00023204"/>
    </source>
</evidence>
<comment type="function">
    <text evidence="16">Core component of the MRN complex, which plays a central role in double-strand break (DSB) repair, DNA recombination, maintenance of telomere integrity and meiosis. The MRN complex is involved in the repair of DNA double-strand breaks (DSBs) via homologous recombination (HR), an error-free mechanism which primarily occurs during S and G2 phases. The complex (1) mediates the end resection of damaged DNA, which generates proper single-stranded DNA, a key initial steps in HR, and is (2) required for the recruitment of other repair factors and efficient activation of ATM and ATR upon DNA damage. Within the MRN complex, MRE11 possesses both single-strand endonuclease activity and double-strand-specific 3'-5' exonuclease activity. MRE11 first endonucleolytically cleaves the 5' strand at DNA DSB ends to prevent non-homologous end joining (NHEJ) and licence HR. It then generates a single-stranded DNA gap via 3' to 5' exonucleolytic degradation, which is required for single-strand invasion and recombination.</text>
</comment>
<gene>
    <name evidence="21" type="ORF">PBRA_009181</name>
</gene>
<dbReference type="STRING" id="37360.A0A0G4J5S5"/>
<keyword evidence="15 16" id="KW-0469">Meiosis</keyword>
<keyword evidence="22" id="KW-1185">Reference proteome</keyword>
<organism evidence="21 22">
    <name type="scientific">Plasmodiophora brassicae</name>
    <name type="common">Clubroot disease agent</name>
    <dbReference type="NCBI Taxonomy" id="37360"/>
    <lineage>
        <taxon>Eukaryota</taxon>
        <taxon>Sar</taxon>
        <taxon>Rhizaria</taxon>
        <taxon>Endomyxa</taxon>
        <taxon>Phytomyxea</taxon>
        <taxon>Plasmodiophorida</taxon>
        <taxon>Plasmodiophoridae</taxon>
        <taxon>Plasmodiophora</taxon>
    </lineage>
</organism>
<dbReference type="Gene3D" id="3.60.21.10">
    <property type="match status" value="1"/>
</dbReference>
<feature type="compositionally biased region" description="Basic and acidic residues" evidence="19">
    <location>
        <begin position="559"/>
        <end position="570"/>
    </location>
</feature>
<keyword evidence="10 16" id="KW-0378">Hydrolase</keyword>
<evidence type="ECO:0000256" key="7">
    <source>
        <dbReference type="ARBA" id="ARBA00022723"/>
    </source>
</evidence>
<evidence type="ECO:0000256" key="6">
    <source>
        <dbReference type="ARBA" id="ARBA00022722"/>
    </source>
</evidence>
<evidence type="ECO:0000256" key="18">
    <source>
        <dbReference type="RuleBase" id="RU003447"/>
    </source>
</evidence>
<evidence type="ECO:0000313" key="21">
    <source>
        <dbReference type="EMBL" id="CEP02963.1"/>
    </source>
</evidence>
<evidence type="ECO:0000256" key="17">
    <source>
        <dbReference type="PIRSR" id="PIRSR000882-1"/>
    </source>
</evidence>
<dbReference type="PANTHER" id="PTHR10139">
    <property type="entry name" value="DOUBLE-STRAND BREAK REPAIR PROTEIN MRE11"/>
    <property type="match status" value="1"/>
</dbReference>
<dbReference type="GO" id="GO:0042138">
    <property type="term" value="P:meiotic DNA double-strand break formation"/>
    <property type="evidence" value="ECO:0007669"/>
    <property type="project" value="TreeGrafter"/>
</dbReference>
<keyword evidence="8 16" id="KW-0255">Endonuclease</keyword>
<evidence type="ECO:0000313" key="22">
    <source>
        <dbReference type="Proteomes" id="UP000039324"/>
    </source>
</evidence>
<name>A0A0G4J5S5_PLABS</name>
<dbReference type="GO" id="GO:0007095">
    <property type="term" value="P:mitotic G2 DNA damage checkpoint signaling"/>
    <property type="evidence" value="ECO:0007669"/>
    <property type="project" value="TreeGrafter"/>
</dbReference>
<evidence type="ECO:0000256" key="5">
    <source>
        <dbReference type="ARBA" id="ARBA00022454"/>
    </source>
</evidence>
<dbReference type="InterPro" id="IPR007281">
    <property type="entry name" value="Mre11_DNA-bd"/>
</dbReference>
<keyword evidence="5" id="KW-0158">Chromosome</keyword>
<keyword evidence="13 16" id="KW-0464">Manganese</keyword>
<feature type="domain" description="Mre11 DNA-binding" evidence="20">
    <location>
        <begin position="297"/>
        <end position="471"/>
    </location>
</feature>
<dbReference type="OrthoDB" id="30417at2759"/>
<dbReference type="InterPro" id="IPR003701">
    <property type="entry name" value="Mre11"/>
</dbReference>
<accession>A0A0G4J5S5</accession>
<evidence type="ECO:0000256" key="8">
    <source>
        <dbReference type="ARBA" id="ARBA00022759"/>
    </source>
</evidence>
<dbReference type="CDD" id="cd00840">
    <property type="entry name" value="MPP_Mre11_N"/>
    <property type="match status" value="1"/>
</dbReference>
<dbReference type="SMART" id="SM01347">
    <property type="entry name" value="Mre11_DNA_bind"/>
    <property type="match status" value="1"/>
</dbReference>
<feature type="region of interest" description="Disordered" evidence="19">
    <location>
        <begin position="522"/>
        <end position="611"/>
    </location>
</feature>
<sequence length="611" mass="68015">MTGAAGLHIPPDEDTFRILIATDNHLGCNERDPIRGDDAMRTFEEILIIAKSSNVDFVLLGGDLFHHNKPTRQTLFNTMQILRKHCLGDRPVAFQMLSDPATVFHERSCCNFEDPNINVSLPIFAIHGNHDDPSGYGGHAALDILDSASLLNYFGRVDDISEFCVRPILLRKGSTRLALYGLGSIRDERLHRALVGKKVAWARPNQDTNEWYNMLVLHQNRTQHSVVYKNSIPESLLPNFLDLVVWAHEHECRIELERSLQGNFLVTQPGSSAATSLCTAEAVKKHVGILEVRGSDVRLQPIPLTTPRPFIIEDVVLSEYAADLGGRTDSAAVQAFLRERVHKCIRRAEIESPRPPAITHSSQWLPLIRLRVDVTGGYATVNVQQFGQEFVDKVANPDDIIQIVRRKAANPTGSTRSRSSANPLVMYEIDAEGRESRTRIEDLVRVHLQDDNRDSLGVCHELQLCDALVQFVDKGDNQAIEAYAIGRVQALQKELKRDESVTIANVSDQARTRMAAYRQHVEQDNGSGASNANGRSPDSQAAEQARLRAMMDDPGQSDDVDHHGDLEGGRRQSPATARRAASNSTSSSQRRSTGSAIQQQLSNRSRPRVRR</sequence>
<feature type="compositionally biased region" description="Low complexity" evidence="19">
    <location>
        <begin position="573"/>
        <end position="596"/>
    </location>
</feature>
<dbReference type="GO" id="GO:0030145">
    <property type="term" value="F:manganese ion binding"/>
    <property type="evidence" value="ECO:0007669"/>
    <property type="project" value="UniProtKB-UniRule"/>
</dbReference>
<dbReference type="Pfam" id="PF00149">
    <property type="entry name" value="Metallophos"/>
    <property type="match status" value="1"/>
</dbReference>
<dbReference type="InterPro" id="IPR029052">
    <property type="entry name" value="Metallo-depent_PP-like"/>
</dbReference>
<dbReference type="EMBL" id="CDSF01000134">
    <property type="protein sequence ID" value="CEP02963.1"/>
    <property type="molecule type" value="Genomic_DNA"/>
</dbReference>
<evidence type="ECO:0000256" key="19">
    <source>
        <dbReference type="SAM" id="MobiDB-lite"/>
    </source>
</evidence>
<dbReference type="InterPro" id="IPR004843">
    <property type="entry name" value="Calcineurin-like_PHP"/>
</dbReference>
<keyword evidence="11 16" id="KW-0269">Exonuclease</keyword>
<reference evidence="21 22" key="1">
    <citation type="submission" date="2015-02" db="EMBL/GenBank/DDBJ databases">
        <authorList>
            <person name="Chooi Y.-H."/>
        </authorList>
    </citation>
    <scope>NUCLEOTIDE SEQUENCE [LARGE SCALE GENOMIC DNA]</scope>
    <source>
        <strain evidence="21">E3</strain>
    </source>
</reference>
<keyword evidence="6 16" id="KW-0540">Nuclease</keyword>
<comment type="similarity">
    <text evidence="4 16 18">Belongs to the MRE11/RAD32 family.</text>
</comment>
<dbReference type="Gene3D" id="3.30.110.110">
    <property type="entry name" value="Mre11, capping domain"/>
    <property type="match status" value="1"/>
</dbReference>
<dbReference type="PANTHER" id="PTHR10139:SF1">
    <property type="entry name" value="DOUBLE-STRAND BREAK REPAIR PROTEIN MRE11"/>
    <property type="match status" value="1"/>
</dbReference>
<evidence type="ECO:0000256" key="13">
    <source>
        <dbReference type="ARBA" id="ARBA00023211"/>
    </source>
</evidence>
<evidence type="ECO:0000256" key="15">
    <source>
        <dbReference type="ARBA" id="ARBA00023254"/>
    </source>
</evidence>
<dbReference type="GO" id="GO:0008296">
    <property type="term" value="F:3'-5'-DNA exonuclease activity"/>
    <property type="evidence" value="ECO:0007669"/>
    <property type="project" value="InterPro"/>
</dbReference>
<dbReference type="SUPFAM" id="SSF56300">
    <property type="entry name" value="Metallo-dependent phosphatases"/>
    <property type="match status" value="1"/>
</dbReference>
<dbReference type="NCBIfam" id="TIGR00583">
    <property type="entry name" value="mre11"/>
    <property type="match status" value="1"/>
</dbReference>
<dbReference type="InterPro" id="IPR041796">
    <property type="entry name" value="Mre11_N"/>
</dbReference>
<evidence type="ECO:0000256" key="1">
    <source>
        <dbReference type="ARBA" id="ARBA00001936"/>
    </source>
</evidence>
<dbReference type="OMA" id="QNHTGHT"/>
<proteinExistence type="inferred from homology"/>
<evidence type="ECO:0000256" key="9">
    <source>
        <dbReference type="ARBA" id="ARBA00022763"/>
    </source>
</evidence>
<dbReference type="GO" id="GO:0006303">
    <property type="term" value="P:double-strand break repair via nonhomologous end joining"/>
    <property type="evidence" value="ECO:0007669"/>
    <property type="project" value="TreeGrafter"/>
</dbReference>
<keyword evidence="7" id="KW-0479">Metal-binding</keyword>
<dbReference type="GO" id="GO:0030870">
    <property type="term" value="C:Mre11 complex"/>
    <property type="evidence" value="ECO:0007669"/>
    <property type="project" value="UniProtKB-UniRule"/>
</dbReference>
<comment type="cofactor">
    <cofactor evidence="1 16">
        <name>Mn(2+)</name>
        <dbReference type="ChEBI" id="CHEBI:29035"/>
    </cofactor>
</comment>
<evidence type="ECO:0000256" key="10">
    <source>
        <dbReference type="ARBA" id="ARBA00022801"/>
    </source>
</evidence>
<dbReference type="GO" id="GO:0097552">
    <property type="term" value="P:mitochondrial double-strand break repair via homologous recombination"/>
    <property type="evidence" value="ECO:0007669"/>
    <property type="project" value="TreeGrafter"/>
</dbReference>
<keyword evidence="14 16" id="KW-0539">Nucleus</keyword>
<evidence type="ECO:0000256" key="2">
    <source>
        <dbReference type="ARBA" id="ARBA00004123"/>
    </source>
</evidence>
<evidence type="ECO:0000256" key="11">
    <source>
        <dbReference type="ARBA" id="ARBA00022839"/>
    </source>
</evidence>
<evidence type="ECO:0000256" key="4">
    <source>
        <dbReference type="ARBA" id="ARBA00009028"/>
    </source>
</evidence>
<keyword evidence="12 16" id="KW-0234">DNA repair</keyword>
<dbReference type="Pfam" id="PF04152">
    <property type="entry name" value="Mre11_DNA_bind"/>
    <property type="match status" value="1"/>
</dbReference>
<evidence type="ECO:0000256" key="3">
    <source>
        <dbReference type="ARBA" id="ARBA00004286"/>
    </source>
</evidence>
<dbReference type="AlphaFoldDB" id="A0A0G4J5S5"/>
<keyword evidence="9 16" id="KW-0227">DNA damage</keyword>
<protein>
    <recommendedName>
        <fullName evidence="16">Double-strand break repair protein</fullName>
    </recommendedName>
</protein>
<dbReference type="GO" id="GO:0000724">
    <property type="term" value="P:double-strand break repair via homologous recombination"/>
    <property type="evidence" value="ECO:0007669"/>
    <property type="project" value="TreeGrafter"/>
</dbReference>
<evidence type="ECO:0000256" key="16">
    <source>
        <dbReference type="PIRNR" id="PIRNR000882"/>
    </source>
</evidence>
<feature type="compositionally biased region" description="Polar residues" evidence="19">
    <location>
        <begin position="524"/>
        <end position="542"/>
    </location>
</feature>
<feature type="active site" description="Proton donor" evidence="17">
    <location>
        <position position="130"/>
    </location>
</feature>
<dbReference type="GO" id="GO:0000723">
    <property type="term" value="P:telomere maintenance"/>
    <property type="evidence" value="ECO:0007669"/>
    <property type="project" value="TreeGrafter"/>
</dbReference>
<dbReference type="PIRSF" id="PIRSF000882">
    <property type="entry name" value="DSB_repair_MRE11"/>
    <property type="match status" value="1"/>
</dbReference>
<dbReference type="GO" id="GO:0035861">
    <property type="term" value="C:site of double-strand break"/>
    <property type="evidence" value="ECO:0007669"/>
    <property type="project" value="TreeGrafter"/>
</dbReference>
<comment type="subcellular location">
    <subcellularLocation>
        <location evidence="3">Chromosome</location>
    </subcellularLocation>
    <subcellularLocation>
        <location evidence="2 16">Nucleus</location>
    </subcellularLocation>
</comment>
<dbReference type="InterPro" id="IPR038487">
    <property type="entry name" value="Mre11_capping_dom"/>
</dbReference>
<dbReference type="FunFam" id="3.60.21.10:FF:000011">
    <property type="entry name" value="Double-strand break repair protein"/>
    <property type="match status" value="1"/>
</dbReference>
<dbReference type="GO" id="GO:0000014">
    <property type="term" value="F:single-stranded DNA endodeoxyribonuclease activity"/>
    <property type="evidence" value="ECO:0007669"/>
    <property type="project" value="TreeGrafter"/>
</dbReference>